<keyword evidence="4 5" id="KW-0479">Metal-binding</keyword>
<feature type="binding site" evidence="6">
    <location>
        <position position="65"/>
    </location>
    <ligand>
        <name>a divalent metal cation</name>
        <dbReference type="ChEBI" id="CHEBI:60240"/>
        <label>1</label>
    </ligand>
</feature>
<dbReference type="InterPro" id="IPR017221">
    <property type="entry name" value="DUF34/NIF3_bac"/>
</dbReference>
<dbReference type="EMBL" id="DVMS01000155">
    <property type="protein sequence ID" value="HIU39104.1"/>
    <property type="molecule type" value="Genomic_DNA"/>
</dbReference>
<organism evidence="7 8">
    <name type="scientific">Candidatus Limisoma intestinavium</name>
    <dbReference type="NCBI Taxonomy" id="2840856"/>
    <lineage>
        <taxon>Bacteria</taxon>
        <taxon>Pseudomonadati</taxon>
        <taxon>Bacteroidota</taxon>
        <taxon>Bacteroidia</taxon>
        <taxon>Bacteroidales</taxon>
        <taxon>Candidatus Limisoma</taxon>
    </lineage>
</organism>
<dbReference type="SUPFAM" id="SSF102705">
    <property type="entry name" value="NIF3 (NGG1p interacting factor 3)-like"/>
    <property type="match status" value="1"/>
</dbReference>
<dbReference type="PIRSF" id="PIRSF037489">
    <property type="entry name" value="UCP037489_NIF3_YqfO"/>
    <property type="match status" value="1"/>
</dbReference>
<reference evidence="7" key="1">
    <citation type="submission" date="2020-10" db="EMBL/GenBank/DDBJ databases">
        <authorList>
            <person name="Gilroy R."/>
        </authorList>
    </citation>
    <scope>NUCLEOTIDE SEQUENCE</scope>
    <source>
        <strain evidence="7">17073</strain>
    </source>
</reference>
<dbReference type="PANTHER" id="PTHR13799">
    <property type="entry name" value="NGG1 INTERACTING FACTOR 3"/>
    <property type="match status" value="1"/>
</dbReference>
<reference evidence="7" key="2">
    <citation type="journal article" date="2021" name="PeerJ">
        <title>Extensive microbial diversity within the chicken gut microbiome revealed by metagenomics and culture.</title>
        <authorList>
            <person name="Gilroy R."/>
            <person name="Ravi A."/>
            <person name="Getino M."/>
            <person name="Pursley I."/>
            <person name="Horton D.L."/>
            <person name="Alikhan N.F."/>
            <person name="Baker D."/>
            <person name="Gharbi K."/>
            <person name="Hall N."/>
            <person name="Watson M."/>
            <person name="Adriaenssens E.M."/>
            <person name="Foster-Nyarko E."/>
            <person name="Jarju S."/>
            <person name="Secka A."/>
            <person name="Antonio M."/>
            <person name="Oren A."/>
            <person name="Chaudhuri R.R."/>
            <person name="La Ragione R."/>
            <person name="Hildebrand F."/>
            <person name="Pallen M.J."/>
        </authorList>
    </citation>
    <scope>NUCLEOTIDE SEQUENCE</scope>
    <source>
        <strain evidence="7">17073</strain>
    </source>
</reference>
<evidence type="ECO:0000313" key="7">
    <source>
        <dbReference type="EMBL" id="HIU39104.1"/>
    </source>
</evidence>
<evidence type="ECO:0000256" key="2">
    <source>
        <dbReference type="ARBA" id="ARBA00011643"/>
    </source>
</evidence>
<dbReference type="GO" id="GO:0046872">
    <property type="term" value="F:metal ion binding"/>
    <property type="evidence" value="ECO:0007669"/>
    <property type="project" value="UniProtKB-UniRule"/>
</dbReference>
<feature type="binding site" evidence="6">
    <location>
        <position position="326"/>
    </location>
    <ligand>
        <name>a divalent metal cation</name>
        <dbReference type="ChEBI" id="CHEBI:60240"/>
        <label>1</label>
    </ligand>
</feature>
<dbReference type="FunFam" id="3.40.1390.30:FF:000001">
    <property type="entry name" value="GTP cyclohydrolase 1 type 2"/>
    <property type="match status" value="1"/>
</dbReference>
<dbReference type="Gene3D" id="3.40.1390.30">
    <property type="entry name" value="NIF3 (NGG1p interacting factor 3)-like"/>
    <property type="match status" value="1"/>
</dbReference>
<dbReference type="Proteomes" id="UP000824076">
    <property type="component" value="Unassembled WGS sequence"/>
</dbReference>
<dbReference type="PANTHER" id="PTHR13799:SF14">
    <property type="entry name" value="GTP CYCLOHYDROLASE 1 TYPE 2 HOMOLOG"/>
    <property type="match status" value="1"/>
</dbReference>
<dbReference type="Gene3D" id="3.30.70.120">
    <property type="match status" value="1"/>
</dbReference>
<feature type="binding site" evidence="6">
    <location>
        <position position="103"/>
    </location>
    <ligand>
        <name>a divalent metal cation</name>
        <dbReference type="ChEBI" id="CHEBI:60240"/>
        <label>1</label>
    </ligand>
</feature>
<accession>A0A9D1INQ1</accession>
<dbReference type="Pfam" id="PF01784">
    <property type="entry name" value="DUF34_NIF3"/>
    <property type="match status" value="1"/>
</dbReference>
<comment type="subunit">
    <text evidence="2">Homohexamer.</text>
</comment>
<protein>
    <recommendedName>
        <fullName evidence="3 5">GTP cyclohydrolase 1 type 2 homolog</fullName>
    </recommendedName>
</protein>
<evidence type="ECO:0000256" key="3">
    <source>
        <dbReference type="ARBA" id="ARBA00022112"/>
    </source>
</evidence>
<gene>
    <name evidence="7" type="ORF">IAD18_05510</name>
</gene>
<dbReference type="InterPro" id="IPR015867">
    <property type="entry name" value="N-reg_PII/ATP_PRibTrfase_C"/>
</dbReference>
<evidence type="ECO:0000256" key="6">
    <source>
        <dbReference type="PIRSR" id="PIRSR602678-1"/>
    </source>
</evidence>
<name>A0A9D1INQ1_9BACT</name>
<evidence type="ECO:0000313" key="8">
    <source>
        <dbReference type="Proteomes" id="UP000824076"/>
    </source>
</evidence>
<proteinExistence type="inferred from homology"/>
<dbReference type="GO" id="GO:0005737">
    <property type="term" value="C:cytoplasm"/>
    <property type="evidence" value="ECO:0007669"/>
    <property type="project" value="TreeGrafter"/>
</dbReference>
<feature type="binding site" evidence="6">
    <location>
        <position position="330"/>
    </location>
    <ligand>
        <name>a divalent metal cation</name>
        <dbReference type="ChEBI" id="CHEBI:60240"/>
        <label>1</label>
    </ligand>
</feature>
<dbReference type="NCBIfam" id="TIGR00486">
    <property type="entry name" value="YbgI_SA1388"/>
    <property type="match status" value="1"/>
</dbReference>
<feature type="binding site" evidence="6">
    <location>
        <position position="64"/>
    </location>
    <ligand>
        <name>a divalent metal cation</name>
        <dbReference type="ChEBI" id="CHEBI:60240"/>
        <label>2</label>
    </ligand>
</feature>
<evidence type="ECO:0000256" key="5">
    <source>
        <dbReference type="PIRNR" id="PIRNR037489"/>
    </source>
</evidence>
<evidence type="ECO:0000256" key="1">
    <source>
        <dbReference type="ARBA" id="ARBA00006964"/>
    </source>
</evidence>
<dbReference type="InterPro" id="IPR002678">
    <property type="entry name" value="DUF34/NIF3"/>
</dbReference>
<dbReference type="InterPro" id="IPR036069">
    <property type="entry name" value="DUF34/NIF3_sf"/>
</dbReference>
<dbReference type="AlphaFoldDB" id="A0A9D1INQ1"/>
<evidence type="ECO:0000256" key="4">
    <source>
        <dbReference type="ARBA" id="ARBA00022723"/>
    </source>
</evidence>
<sequence>MIIRRIIDAIEDFAPRALQENYDNSGMQAGDAANDCTGALLTLDVSERTVAEAAERGCNLIISHHPLLFKGVKSVTPSTKEGRILLDAIRRGVAIYAAHTSLDNARYGVSSRMAVKLGLSNVRPLCARQNGLMKIVVFVPESAAESVRTAIADAGAGMIGDYDRCSYSMRGIGRYRANEGARPFAGQVGCMHEEPEERIEAVVEGWRLGRVVEAMLAAHPYEEPAYDVIALSNEDRHTGCGAVGNVEPIAYGAFLSKLKTIFGCPAVRCCGDLKATVRTVALCGGSGAPMIADAVAAGADVYVTGDVKYHDFTTFCDRISIADIGHYESEQCAKEILADVIRSRVPEVAVYFAESDENVIIYI</sequence>
<comment type="similarity">
    <text evidence="1 5">Belongs to the GTP cyclohydrolase I type 2/NIF3 family.</text>
</comment>
<comment type="caution">
    <text evidence="7">The sequence shown here is derived from an EMBL/GenBank/DDBJ whole genome shotgun (WGS) entry which is preliminary data.</text>
</comment>